<feature type="non-terminal residue" evidence="1">
    <location>
        <position position="1"/>
    </location>
</feature>
<dbReference type="Gramene" id="OMO95734">
    <property type="protein sequence ID" value="OMO95734"/>
    <property type="gene ID" value="CCACVL1_05286"/>
</dbReference>
<keyword evidence="2" id="KW-1185">Reference proteome</keyword>
<dbReference type="Proteomes" id="UP000188268">
    <property type="component" value="Unassembled WGS sequence"/>
</dbReference>
<evidence type="ECO:0000313" key="2">
    <source>
        <dbReference type="Proteomes" id="UP000188268"/>
    </source>
</evidence>
<dbReference type="OrthoDB" id="783096at2759"/>
<protein>
    <submittedName>
        <fullName evidence="1">Uncharacterized protein</fullName>
    </submittedName>
</protein>
<name>A0A1R3JLM1_COCAP</name>
<accession>A0A1R3JLM1</accession>
<evidence type="ECO:0000313" key="1">
    <source>
        <dbReference type="EMBL" id="OMO95734.1"/>
    </source>
</evidence>
<sequence length="39" mass="4346">KSYMSPPQAHNSSTPGLLYFRIPRLSFFTTMVEAGDVKA</sequence>
<dbReference type="EMBL" id="AWWV01007596">
    <property type="protein sequence ID" value="OMO95734.1"/>
    <property type="molecule type" value="Genomic_DNA"/>
</dbReference>
<comment type="caution">
    <text evidence="1">The sequence shown here is derived from an EMBL/GenBank/DDBJ whole genome shotgun (WGS) entry which is preliminary data.</text>
</comment>
<dbReference type="AlphaFoldDB" id="A0A1R3JLM1"/>
<proteinExistence type="predicted"/>
<organism evidence="1 2">
    <name type="scientific">Corchorus capsularis</name>
    <name type="common">Jute</name>
    <dbReference type="NCBI Taxonomy" id="210143"/>
    <lineage>
        <taxon>Eukaryota</taxon>
        <taxon>Viridiplantae</taxon>
        <taxon>Streptophyta</taxon>
        <taxon>Embryophyta</taxon>
        <taxon>Tracheophyta</taxon>
        <taxon>Spermatophyta</taxon>
        <taxon>Magnoliopsida</taxon>
        <taxon>eudicotyledons</taxon>
        <taxon>Gunneridae</taxon>
        <taxon>Pentapetalae</taxon>
        <taxon>rosids</taxon>
        <taxon>malvids</taxon>
        <taxon>Malvales</taxon>
        <taxon>Malvaceae</taxon>
        <taxon>Grewioideae</taxon>
        <taxon>Apeibeae</taxon>
        <taxon>Corchorus</taxon>
    </lineage>
</organism>
<gene>
    <name evidence="1" type="ORF">CCACVL1_05286</name>
</gene>
<feature type="non-terminal residue" evidence="1">
    <location>
        <position position="39"/>
    </location>
</feature>
<reference evidence="1 2" key="1">
    <citation type="submission" date="2013-09" db="EMBL/GenBank/DDBJ databases">
        <title>Corchorus capsularis genome sequencing.</title>
        <authorList>
            <person name="Alam M."/>
            <person name="Haque M.S."/>
            <person name="Islam M.S."/>
            <person name="Emdad E.M."/>
            <person name="Islam M.M."/>
            <person name="Ahmed B."/>
            <person name="Halim A."/>
            <person name="Hossen Q.M.M."/>
            <person name="Hossain M.Z."/>
            <person name="Ahmed R."/>
            <person name="Khan M.M."/>
            <person name="Islam R."/>
            <person name="Rashid M.M."/>
            <person name="Khan S.A."/>
            <person name="Rahman M.S."/>
            <person name="Alam M."/>
        </authorList>
    </citation>
    <scope>NUCLEOTIDE SEQUENCE [LARGE SCALE GENOMIC DNA]</scope>
    <source>
        <strain evidence="2">cv. CVL-1</strain>
        <tissue evidence="1">Whole seedling</tissue>
    </source>
</reference>